<organism evidence="2 3">
    <name type="scientific">Sphingomonas taxi</name>
    <dbReference type="NCBI Taxonomy" id="1549858"/>
    <lineage>
        <taxon>Bacteria</taxon>
        <taxon>Pseudomonadati</taxon>
        <taxon>Pseudomonadota</taxon>
        <taxon>Alphaproteobacteria</taxon>
        <taxon>Sphingomonadales</taxon>
        <taxon>Sphingomonadaceae</taxon>
        <taxon>Sphingomonas</taxon>
    </lineage>
</organism>
<evidence type="ECO:0000313" key="2">
    <source>
        <dbReference type="EMBL" id="PZO69729.1"/>
    </source>
</evidence>
<feature type="transmembrane region" description="Helical" evidence="1">
    <location>
        <begin position="104"/>
        <end position="126"/>
    </location>
</feature>
<dbReference type="EMBL" id="QFMX01000145">
    <property type="protein sequence ID" value="PZO69729.1"/>
    <property type="molecule type" value="Genomic_DNA"/>
</dbReference>
<name>A0A2W4YQP8_9SPHN</name>
<dbReference type="AlphaFoldDB" id="A0A2W4YQP8"/>
<accession>A0A2W4YQP8</accession>
<dbReference type="Proteomes" id="UP000249555">
    <property type="component" value="Unassembled WGS sequence"/>
</dbReference>
<sequence length="195" mass="20427">MTMSTSPRLRRPLFGLSLILMAAAVAIRLLVSGAPSWLAPLVFVGATLVAGIAASAVGAGDCSTARPDVQRRYTRAMVVAMAAYAALLIVSLLLLGQIEGAGLRALVALLPVPPIALVLHAMIGYIRDIDELQQRIELEAICIAAAGVSLAYMTGGFLQGARVIDVPASAAMLWVFPAICGVYGLAKLVVARRYR</sequence>
<feature type="transmembrane region" description="Helical" evidence="1">
    <location>
        <begin position="78"/>
        <end position="98"/>
    </location>
</feature>
<evidence type="ECO:0000313" key="3">
    <source>
        <dbReference type="Proteomes" id="UP000249555"/>
    </source>
</evidence>
<reference evidence="2 3" key="1">
    <citation type="submission" date="2017-08" db="EMBL/GenBank/DDBJ databases">
        <title>Infants hospitalized years apart are colonized by the same room-sourced microbial strains.</title>
        <authorList>
            <person name="Brooks B."/>
            <person name="Olm M.R."/>
            <person name="Firek B.A."/>
            <person name="Baker R."/>
            <person name="Thomas B.C."/>
            <person name="Morowitz M.J."/>
            <person name="Banfield J.F."/>
        </authorList>
    </citation>
    <scope>NUCLEOTIDE SEQUENCE [LARGE SCALE GENOMIC DNA]</scope>
    <source>
        <strain evidence="2">S2_018_000_R3_119</strain>
    </source>
</reference>
<gene>
    <name evidence="2" type="ORF">DI640_15215</name>
</gene>
<evidence type="ECO:0000256" key="1">
    <source>
        <dbReference type="SAM" id="Phobius"/>
    </source>
</evidence>
<keyword evidence="1" id="KW-0812">Transmembrane</keyword>
<feature type="transmembrane region" description="Helical" evidence="1">
    <location>
        <begin position="170"/>
        <end position="190"/>
    </location>
</feature>
<feature type="transmembrane region" description="Helical" evidence="1">
    <location>
        <begin position="37"/>
        <end position="57"/>
    </location>
</feature>
<proteinExistence type="predicted"/>
<keyword evidence="1" id="KW-0472">Membrane</keyword>
<comment type="caution">
    <text evidence="2">The sequence shown here is derived from an EMBL/GenBank/DDBJ whole genome shotgun (WGS) entry which is preliminary data.</text>
</comment>
<keyword evidence="1" id="KW-1133">Transmembrane helix</keyword>
<feature type="transmembrane region" description="Helical" evidence="1">
    <location>
        <begin position="12"/>
        <end position="31"/>
    </location>
</feature>
<feature type="transmembrane region" description="Helical" evidence="1">
    <location>
        <begin position="138"/>
        <end position="158"/>
    </location>
</feature>
<protein>
    <submittedName>
        <fullName evidence="2">Uncharacterized protein</fullName>
    </submittedName>
</protein>